<feature type="transmembrane region" description="Helical" evidence="1">
    <location>
        <begin position="54"/>
        <end position="72"/>
    </location>
</feature>
<keyword evidence="1" id="KW-1133">Transmembrane helix</keyword>
<sequence>MNLKNTLSKYAGKPNSLFKKIFVLFSFAYLPFLLLFVILVSFGLMPVNFNDVDYYGLKGVVIMICFAPFMIVMFSGFAYLWYIFGNFVLQLFISLLPEKK</sequence>
<feature type="transmembrane region" description="Helical" evidence="1">
    <location>
        <begin position="21"/>
        <end position="42"/>
    </location>
</feature>
<dbReference type="EMBL" id="JADHEC010000006">
    <property type="protein sequence ID" value="MBF2707815.1"/>
    <property type="molecule type" value="Genomic_DNA"/>
</dbReference>
<reference evidence="2" key="1">
    <citation type="submission" date="2020-11" db="EMBL/GenBank/DDBJ databases">
        <title>Genome of Flavobacterium soyangense.</title>
        <authorList>
            <person name="Liu Q."/>
            <person name="Xin Y.-H."/>
        </authorList>
    </citation>
    <scope>NUCLEOTIDE SEQUENCE</scope>
    <source>
        <strain evidence="2">CGMCC 1.13493</strain>
    </source>
</reference>
<keyword evidence="3" id="KW-1185">Reference proteome</keyword>
<organism evidence="2 3">
    <name type="scientific">Flavobacterium soyangense</name>
    <dbReference type="NCBI Taxonomy" id="2023265"/>
    <lineage>
        <taxon>Bacteria</taxon>
        <taxon>Pseudomonadati</taxon>
        <taxon>Bacteroidota</taxon>
        <taxon>Flavobacteriia</taxon>
        <taxon>Flavobacteriales</taxon>
        <taxon>Flavobacteriaceae</taxon>
        <taxon>Flavobacterium</taxon>
    </lineage>
</organism>
<evidence type="ECO:0000313" key="2">
    <source>
        <dbReference type="EMBL" id="MBF2707815.1"/>
    </source>
</evidence>
<proteinExistence type="predicted"/>
<evidence type="ECO:0000256" key="1">
    <source>
        <dbReference type="SAM" id="Phobius"/>
    </source>
</evidence>
<name>A0A930UCE0_9FLAO</name>
<dbReference type="RefSeq" id="WP_194311077.1">
    <property type="nucleotide sequence ID" value="NZ_JADHEC010000006.1"/>
</dbReference>
<dbReference type="Proteomes" id="UP000646211">
    <property type="component" value="Unassembled WGS sequence"/>
</dbReference>
<evidence type="ECO:0000313" key="3">
    <source>
        <dbReference type="Proteomes" id="UP000646211"/>
    </source>
</evidence>
<comment type="caution">
    <text evidence="2">The sequence shown here is derived from an EMBL/GenBank/DDBJ whole genome shotgun (WGS) entry which is preliminary data.</text>
</comment>
<keyword evidence="1" id="KW-0812">Transmembrane</keyword>
<protein>
    <submittedName>
        <fullName evidence="2">Uncharacterized protein</fullName>
    </submittedName>
</protein>
<keyword evidence="1" id="KW-0472">Membrane</keyword>
<gene>
    <name evidence="2" type="ORF">IR213_04305</name>
</gene>
<accession>A0A930UCE0</accession>
<dbReference type="AlphaFoldDB" id="A0A930UCE0"/>